<reference evidence="1 2" key="1">
    <citation type="submission" date="2016-02" db="EMBL/GenBank/DDBJ databases">
        <title>Comparative genomic and transcriptomic foundation for Pichia pastoris.</title>
        <authorList>
            <person name="Love K.R."/>
            <person name="Shah K.A."/>
            <person name="Whittaker C.A."/>
            <person name="Wu J."/>
            <person name="Bartlett M.C."/>
            <person name="Ma D."/>
            <person name="Leeson R.L."/>
            <person name="Priest M."/>
            <person name="Young S.K."/>
            <person name="Love J.C."/>
        </authorList>
    </citation>
    <scope>NUCLEOTIDE SEQUENCE [LARGE SCALE GENOMIC DNA]</scope>
    <source>
        <strain evidence="1 2">ATCC 28485</strain>
    </source>
</reference>
<evidence type="ECO:0000313" key="1">
    <source>
        <dbReference type="EMBL" id="ANZ76491.1"/>
    </source>
</evidence>
<evidence type="ECO:0000313" key="2">
    <source>
        <dbReference type="Proteomes" id="UP000094565"/>
    </source>
</evidence>
<dbReference type="EMBL" id="CP014586">
    <property type="protein sequence ID" value="ANZ76491.1"/>
    <property type="molecule type" value="Genomic_DNA"/>
</dbReference>
<gene>
    <name evidence="1" type="ORF">ATY40_BA7504349</name>
</gene>
<name>A0A1B2JF36_PICPA</name>
<sequence length="186" mass="21712">MVSQLSDVLFLSVVFLFSCFQSYGHKVMMRRRRDIDQFARQSHLIYKLRHQIPDYSVSVPRDCTAERGVVHNFREGILFFQRSMQMKNFVTLYATYYCCILHHACRRNNIILFTSKCTLSPAFIVAKTTRATVAEIELKIRSDFKNFNLESQLFQFLFLTLSSYWSSEILSTVGIVFSTRGLPCSQ</sequence>
<organism evidence="1 2">
    <name type="scientific">Komagataella pastoris</name>
    <name type="common">Yeast</name>
    <name type="synonym">Pichia pastoris</name>
    <dbReference type="NCBI Taxonomy" id="4922"/>
    <lineage>
        <taxon>Eukaryota</taxon>
        <taxon>Fungi</taxon>
        <taxon>Dikarya</taxon>
        <taxon>Ascomycota</taxon>
        <taxon>Saccharomycotina</taxon>
        <taxon>Pichiomycetes</taxon>
        <taxon>Pichiales</taxon>
        <taxon>Pichiaceae</taxon>
        <taxon>Komagataella</taxon>
    </lineage>
</organism>
<keyword evidence="2" id="KW-1185">Reference proteome</keyword>
<dbReference type="AlphaFoldDB" id="A0A1B2JF36"/>
<proteinExistence type="predicted"/>
<dbReference type="Proteomes" id="UP000094565">
    <property type="component" value="Chromosome 3"/>
</dbReference>
<protein>
    <submittedName>
        <fullName evidence="1">BA75_04349T0</fullName>
    </submittedName>
</protein>
<accession>A0A1B2JF36</accession>